<dbReference type="GO" id="GO:0004368">
    <property type="term" value="F:glycerol-3-phosphate dehydrogenase (quinone) activity"/>
    <property type="evidence" value="ECO:0007669"/>
    <property type="project" value="UniProtKB-EC"/>
</dbReference>
<dbReference type="InterPro" id="IPR000447">
    <property type="entry name" value="G3P_DH_FAD-dep"/>
</dbReference>
<dbReference type="InterPro" id="IPR038299">
    <property type="entry name" value="DAO_C_sf"/>
</dbReference>
<dbReference type="eggNOG" id="COG0578">
    <property type="taxonomic scope" value="Bacteria"/>
</dbReference>
<protein>
    <submittedName>
        <fullName evidence="8">Glycerol-3-phosphate dehydrogenase</fullName>
        <ecNumber evidence="8">1.1.5.3</ecNumber>
    </submittedName>
</protein>
<evidence type="ECO:0000313" key="9">
    <source>
        <dbReference type="Proteomes" id="UP000004349"/>
    </source>
</evidence>
<evidence type="ECO:0000256" key="3">
    <source>
        <dbReference type="ARBA" id="ARBA00022630"/>
    </source>
</evidence>
<organism evidence="8 9">
    <name type="scientific">Vibrio scophthalmi LMG 19158</name>
    <dbReference type="NCBI Taxonomy" id="870967"/>
    <lineage>
        <taxon>Bacteria</taxon>
        <taxon>Pseudomonadati</taxon>
        <taxon>Pseudomonadota</taxon>
        <taxon>Gammaproteobacteria</taxon>
        <taxon>Vibrionales</taxon>
        <taxon>Vibrionaceae</taxon>
        <taxon>Vibrio</taxon>
    </lineage>
</organism>
<dbReference type="Proteomes" id="UP000004349">
    <property type="component" value="Unassembled WGS sequence"/>
</dbReference>
<evidence type="ECO:0000313" key="8">
    <source>
        <dbReference type="EMBL" id="EGU30228.1"/>
    </source>
</evidence>
<dbReference type="PANTHER" id="PTHR11985">
    <property type="entry name" value="GLYCEROL-3-PHOSPHATE DEHYDROGENASE"/>
    <property type="match status" value="1"/>
</dbReference>
<dbReference type="NCBIfam" id="NF008899">
    <property type="entry name" value="PRK12266.1"/>
    <property type="match status" value="1"/>
</dbReference>
<proteinExistence type="inferred from homology"/>
<dbReference type="AlphaFoldDB" id="F9RUF9"/>
<dbReference type="PRINTS" id="PR01001">
    <property type="entry name" value="FADG3PDH"/>
</dbReference>
<dbReference type="PANTHER" id="PTHR11985:SF15">
    <property type="entry name" value="GLYCEROL-3-PHOSPHATE DEHYDROGENASE, MITOCHONDRIAL"/>
    <property type="match status" value="1"/>
</dbReference>
<dbReference type="Pfam" id="PF01266">
    <property type="entry name" value="DAO"/>
    <property type="match status" value="1"/>
</dbReference>
<accession>F9RUF9</accession>
<dbReference type="SUPFAM" id="SSF51905">
    <property type="entry name" value="FAD/NAD(P)-binding domain"/>
    <property type="match status" value="1"/>
</dbReference>
<evidence type="ECO:0000256" key="4">
    <source>
        <dbReference type="ARBA" id="ARBA00022827"/>
    </source>
</evidence>
<dbReference type="Gene3D" id="3.30.9.10">
    <property type="entry name" value="D-Amino Acid Oxidase, subunit A, domain 2"/>
    <property type="match status" value="1"/>
</dbReference>
<dbReference type="GO" id="GO:0046168">
    <property type="term" value="P:glycerol-3-phosphate catabolic process"/>
    <property type="evidence" value="ECO:0007669"/>
    <property type="project" value="TreeGrafter"/>
</dbReference>
<dbReference type="EMBL" id="AFWE01000218">
    <property type="protein sequence ID" value="EGU30228.1"/>
    <property type="molecule type" value="Genomic_DNA"/>
</dbReference>
<evidence type="ECO:0000256" key="5">
    <source>
        <dbReference type="ARBA" id="ARBA00023002"/>
    </source>
</evidence>
<dbReference type="EC" id="1.1.5.3" evidence="8"/>
<comment type="similarity">
    <text evidence="2">Belongs to the FAD-dependent glycerol-3-phosphate dehydrogenase family.</text>
</comment>
<dbReference type="InterPro" id="IPR031656">
    <property type="entry name" value="DAO_C"/>
</dbReference>
<dbReference type="Gene3D" id="3.50.50.60">
    <property type="entry name" value="FAD/NAD(P)-binding domain"/>
    <property type="match status" value="1"/>
</dbReference>
<evidence type="ECO:0000259" key="7">
    <source>
        <dbReference type="Pfam" id="PF16901"/>
    </source>
</evidence>
<evidence type="ECO:0000256" key="2">
    <source>
        <dbReference type="ARBA" id="ARBA00007330"/>
    </source>
</evidence>
<gene>
    <name evidence="8" type="primary">glpD</name>
    <name evidence="8" type="ORF">VIS19158_06865</name>
</gene>
<dbReference type="RefSeq" id="WP_005599393.1">
    <property type="nucleotide sequence ID" value="NZ_AFWE01000218.1"/>
</dbReference>
<dbReference type="NCBIfam" id="NF009906">
    <property type="entry name" value="PRK13369.1"/>
    <property type="match status" value="1"/>
</dbReference>
<sequence length="521" mass="58720">MSKGKSIKSIINQDSTLDVIIVGGGINGAGIAAEATNRGLRVGLFEAKDFACATSSASSKLVHGGLRYLEYGEFRLVKEALNEREILLTKAAHLIKPLRFRLPHLSHLRPKWQIKAGLFLYDHLARRCILKPSRQMKVDPADGLEKNITTAFEYSDCWIDDARLVIANLQQARLAGAEVRNYCQVIKSEYERGLWKVTIFDQRTNLKSIRYSRVLINATGPWAASFIEQYTPETSPHSMRLVKGSHLIVPKLYQGEHAYVLQNKDKRIVFVIPYLDRFSMIGTTDIPFEGDAYSATTSEEETAYLLSLTNQFFTRQLDTSDVIDNFSGVRPLFEDMAKDTSNNEQKPVSAQALSRDYDLTIQSVHNAPPLLTVFGGKLTTYRKLSVKVIKALEPFLALSPPHSEPTAPLPGSIGLQRTVLLNQVTTAHPSLAATTVARLVAQYGTAVWDVVKNAETHNEIIIADLHRFELDYLVENEWAFTADDIVRRRTKLHFDCDAQELRRLENELSIRRRSQNDLHLK</sequence>
<reference evidence="8 9" key="1">
    <citation type="journal article" date="2012" name="Int. J. Syst. Evol. Microbiol.">
        <title>Vibrio caribbeanicus sp. nov., isolated from the marine sponge Scleritoderma cyanea.</title>
        <authorList>
            <person name="Hoffmann M."/>
            <person name="Monday S.R."/>
            <person name="Allard M.W."/>
            <person name="Strain E.A."/>
            <person name="Whittaker P."/>
            <person name="Naum M."/>
            <person name="McCarthy P.J."/>
            <person name="Lopez J.V."/>
            <person name="Fischer M."/>
            <person name="Brown E.W."/>
        </authorList>
    </citation>
    <scope>NUCLEOTIDE SEQUENCE [LARGE SCALE GENOMIC DNA]</scope>
    <source>
        <strain evidence="8 9">LMG 19158</strain>
    </source>
</reference>
<dbReference type="InterPro" id="IPR006076">
    <property type="entry name" value="FAD-dep_OxRdtase"/>
</dbReference>
<dbReference type="Gene3D" id="1.10.8.870">
    <property type="entry name" value="Alpha-glycerophosphate oxidase, cap domain"/>
    <property type="match status" value="1"/>
</dbReference>
<dbReference type="Pfam" id="PF16901">
    <property type="entry name" value="DAO_C"/>
    <property type="match status" value="1"/>
</dbReference>
<keyword evidence="4" id="KW-0274">FAD</keyword>
<feature type="domain" description="FAD dependent oxidoreductase" evidence="6">
    <location>
        <begin position="18"/>
        <end position="381"/>
    </location>
</feature>
<keyword evidence="3" id="KW-0285">Flavoprotein</keyword>
<name>F9RUF9_9VIBR</name>
<evidence type="ECO:0000259" key="6">
    <source>
        <dbReference type="Pfam" id="PF01266"/>
    </source>
</evidence>
<comment type="caution">
    <text evidence="8">The sequence shown here is derived from an EMBL/GenBank/DDBJ whole genome shotgun (WGS) entry which is preliminary data.</text>
</comment>
<comment type="cofactor">
    <cofactor evidence="1">
        <name>FAD</name>
        <dbReference type="ChEBI" id="CHEBI:57692"/>
    </cofactor>
</comment>
<evidence type="ECO:0000256" key="1">
    <source>
        <dbReference type="ARBA" id="ARBA00001974"/>
    </source>
</evidence>
<feature type="domain" description="Alpha-glycerophosphate oxidase C-terminal" evidence="7">
    <location>
        <begin position="408"/>
        <end position="495"/>
    </location>
</feature>
<dbReference type="InterPro" id="IPR036188">
    <property type="entry name" value="FAD/NAD-bd_sf"/>
</dbReference>
<keyword evidence="5 8" id="KW-0560">Oxidoreductase</keyword>